<protein>
    <submittedName>
        <fullName evidence="1">Uncharacterized protein</fullName>
    </submittedName>
</protein>
<dbReference type="AlphaFoldDB" id="A0A3N6SHT5"/>
<keyword evidence="2" id="KW-1185">Reference proteome</keyword>
<organism evidence="1 2">
    <name type="scientific">Erwinia psidii</name>
    <dbReference type="NCBI Taxonomy" id="69224"/>
    <lineage>
        <taxon>Bacteria</taxon>
        <taxon>Pseudomonadati</taxon>
        <taxon>Pseudomonadota</taxon>
        <taxon>Gammaproteobacteria</taxon>
        <taxon>Enterobacterales</taxon>
        <taxon>Erwiniaceae</taxon>
        <taxon>Erwinia</taxon>
    </lineage>
</organism>
<proteinExistence type="predicted"/>
<name>A0A3N6SHT5_9GAMM</name>
<sequence>MKLKGSLSAHSLIRAQPVHDTVTTPHPDGGSDGIVHWLASFPEPLTLRRERLAITSCQRKPYCLNRGEVPAERKTGLSPFKSAENSGMMDCFQPQSIVRLWILRQSNSPLRQIMKMAHVPVKLNHFYSISDSGIKYAVL</sequence>
<gene>
    <name evidence="1" type="ORF">EB241_03480</name>
</gene>
<reference evidence="1 2" key="1">
    <citation type="submission" date="2018-10" db="EMBL/GenBank/DDBJ databases">
        <title>Draft genome sequence for the type isolate of Erwinia psidii, agent causal of bacterial blight in guava (Psidium guajava) and wilt and die-back of Eucalyptus spp.</title>
        <authorList>
            <person name="Hermenegildo P.S."/>
            <person name="Santos S.A."/>
            <person name="Guimaraes L.M.S."/>
            <person name="Vidigal P.M.P."/>
            <person name="Pereira I.C."/>
            <person name="Badel J.L."/>
            <person name="Alfenas-Zerbini P."/>
            <person name="Ferreira M.A.S.V."/>
            <person name="Alfenas A.C."/>
        </authorList>
    </citation>
    <scope>NUCLEOTIDE SEQUENCE [LARGE SCALE GENOMIC DNA]</scope>
    <source>
        <strain evidence="1 2">IBSBF 435</strain>
    </source>
</reference>
<evidence type="ECO:0000313" key="2">
    <source>
        <dbReference type="Proteomes" id="UP000279457"/>
    </source>
</evidence>
<dbReference type="Proteomes" id="UP000279457">
    <property type="component" value="Unassembled WGS sequence"/>
</dbReference>
<accession>A0A3N6SHT5</accession>
<evidence type="ECO:0000313" key="1">
    <source>
        <dbReference type="EMBL" id="RQM39503.1"/>
    </source>
</evidence>
<dbReference type="RefSeq" id="WP_124231810.1">
    <property type="nucleotide sequence ID" value="NZ_RQSA01000004.1"/>
</dbReference>
<comment type="caution">
    <text evidence="1">The sequence shown here is derived from an EMBL/GenBank/DDBJ whole genome shotgun (WGS) entry which is preliminary data.</text>
</comment>
<dbReference type="EMBL" id="RHHM01000002">
    <property type="protein sequence ID" value="RQM39503.1"/>
    <property type="molecule type" value="Genomic_DNA"/>
</dbReference>